<comment type="caution">
    <text evidence="10">The sequence shown here is derived from an EMBL/GenBank/DDBJ whole genome shotgun (WGS) entry which is preliminary data.</text>
</comment>
<dbReference type="AlphaFoldDB" id="A0AAN7ZIB5"/>
<evidence type="ECO:0000256" key="6">
    <source>
        <dbReference type="ARBA" id="ARBA00022801"/>
    </source>
</evidence>
<evidence type="ECO:0000256" key="5">
    <source>
        <dbReference type="ARBA" id="ARBA00022723"/>
    </source>
</evidence>
<evidence type="ECO:0000256" key="8">
    <source>
        <dbReference type="SAM" id="MobiDB-lite"/>
    </source>
</evidence>
<keyword evidence="6" id="KW-0378">Hydrolase</keyword>
<evidence type="ECO:0000313" key="11">
    <source>
        <dbReference type="Proteomes" id="UP001329430"/>
    </source>
</evidence>
<evidence type="ECO:0000256" key="4">
    <source>
        <dbReference type="ARBA" id="ARBA00022722"/>
    </source>
</evidence>
<comment type="subcellular location">
    <subcellularLocation>
        <location evidence="2">Nucleus</location>
    </subcellularLocation>
</comment>
<gene>
    <name evidence="10" type="ORF">RI129_003002</name>
</gene>
<keyword evidence="5" id="KW-0479">Metal-binding</keyword>
<evidence type="ECO:0000259" key="9">
    <source>
        <dbReference type="Pfam" id="PF13359"/>
    </source>
</evidence>
<feature type="domain" description="DDE Tnp4" evidence="9">
    <location>
        <begin position="59"/>
        <end position="167"/>
    </location>
</feature>
<dbReference type="GO" id="GO:0005634">
    <property type="term" value="C:nucleus"/>
    <property type="evidence" value="ECO:0007669"/>
    <property type="project" value="UniProtKB-SubCell"/>
</dbReference>
<dbReference type="EMBL" id="JAVRBK010000002">
    <property type="protein sequence ID" value="KAK5648110.1"/>
    <property type="molecule type" value="Genomic_DNA"/>
</dbReference>
<proteinExistence type="inferred from homology"/>
<evidence type="ECO:0000313" key="10">
    <source>
        <dbReference type="EMBL" id="KAK5648110.1"/>
    </source>
</evidence>
<comment type="cofactor">
    <cofactor evidence="1">
        <name>a divalent metal cation</name>
        <dbReference type="ChEBI" id="CHEBI:60240"/>
    </cofactor>
</comment>
<dbReference type="GO" id="GO:0004518">
    <property type="term" value="F:nuclease activity"/>
    <property type="evidence" value="ECO:0007669"/>
    <property type="project" value="UniProtKB-KW"/>
</dbReference>
<dbReference type="GO" id="GO:0046872">
    <property type="term" value="F:metal ion binding"/>
    <property type="evidence" value="ECO:0007669"/>
    <property type="project" value="UniProtKB-KW"/>
</dbReference>
<sequence length="191" mass="20891">MDQLLLTLRFYASGSLYIVAADFAGVSKATAGKIISRVTNAIANLRPQLARFPLTIGAVDCTHIRIQSPGGNLAENYRNRKGYFSLNVQVVCDAPKVYDIVARWPGASQDSNIFDPSGLRARCENGELGNAVIVGDGGYAVRTYLITPLPNPQTPAQNLFNAAQIHTRNKEAKEGNDRQVNEEKRREETGK</sequence>
<protein>
    <recommendedName>
        <fullName evidence="9">DDE Tnp4 domain-containing protein</fullName>
    </recommendedName>
</protein>
<reference evidence="10 11" key="1">
    <citation type="journal article" date="2024" name="Insects">
        <title>An Improved Chromosome-Level Genome Assembly of the Firefly Pyrocoelia pectoralis.</title>
        <authorList>
            <person name="Fu X."/>
            <person name="Meyer-Rochow V.B."/>
            <person name="Ballantyne L."/>
            <person name="Zhu X."/>
        </authorList>
    </citation>
    <scope>NUCLEOTIDE SEQUENCE [LARGE SCALE GENOMIC DNA]</scope>
    <source>
        <strain evidence="10">XCY_ONT2</strain>
    </source>
</reference>
<name>A0AAN7ZIB5_9COLE</name>
<comment type="similarity">
    <text evidence="3">Belongs to the HARBI1 family.</text>
</comment>
<feature type="region of interest" description="Disordered" evidence="8">
    <location>
        <begin position="168"/>
        <end position="191"/>
    </location>
</feature>
<dbReference type="Proteomes" id="UP001329430">
    <property type="component" value="Chromosome 2"/>
</dbReference>
<dbReference type="Pfam" id="PF13359">
    <property type="entry name" value="DDE_Tnp_4"/>
    <property type="match status" value="1"/>
</dbReference>
<dbReference type="GO" id="GO:0016787">
    <property type="term" value="F:hydrolase activity"/>
    <property type="evidence" value="ECO:0007669"/>
    <property type="project" value="UniProtKB-KW"/>
</dbReference>
<accession>A0AAN7ZIB5</accession>
<keyword evidence="4" id="KW-0540">Nuclease</keyword>
<evidence type="ECO:0000256" key="2">
    <source>
        <dbReference type="ARBA" id="ARBA00004123"/>
    </source>
</evidence>
<organism evidence="10 11">
    <name type="scientific">Pyrocoelia pectoralis</name>
    <dbReference type="NCBI Taxonomy" id="417401"/>
    <lineage>
        <taxon>Eukaryota</taxon>
        <taxon>Metazoa</taxon>
        <taxon>Ecdysozoa</taxon>
        <taxon>Arthropoda</taxon>
        <taxon>Hexapoda</taxon>
        <taxon>Insecta</taxon>
        <taxon>Pterygota</taxon>
        <taxon>Neoptera</taxon>
        <taxon>Endopterygota</taxon>
        <taxon>Coleoptera</taxon>
        <taxon>Polyphaga</taxon>
        <taxon>Elateriformia</taxon>
        <taxon>Elateroidea</taxon>
        <taxon>Lampyridae</taxon>
        <taxon>Lampyrinae</taxon>
        <taxon>Pyrocoelia</taxon>
    </lineage>
</organism>
<keyword evidence="11" id="KW-1185">Reference proteome</keyword>
<evidence type="ECO:0000256" key="3">
    <source>
        <dbReference type="ARBA" id="ARBA00006958"/>
    </source>
</evidence>
<evidence type="ECO:0000256" key="1">
    <source>
        <dbReference type="ARBA" id="ARBA00001968"/>
    </source>
</evidence>
<dbReference type="InterPro" id="IPR045249">
    <property type="entry name" value="HARBI1-like"/>
</dbReference>
<dbReference type="PANTHER" id="PTHR22930">
    <property type="match status" value="1"/>
</dbReference>
<keyword evidence="7" id="KW-0539">Nucleus</keyword>
<evidence type="ECO:0000256" key="7">
    <source>
        <dbReference type="ARBA" id="ARBA00023242"/>
    </source>
</evidence>
<dbReference type="PANTHER" id="PTHR22930:SF289">
    <property type="entry name" value="DDE TNP4 DOMAIN-CONTAINING PROTEIN-RELATED"/>
    <property type="match status" value="1"/>
</dbReference>
<dbReference type="InterPro" id="IPR027806">
    <property type="entry name" value="HARBI1_dom"/>
</dbReference>